<gene>
    <name evidence="3" type="ORF">NA8A_22893</name>
</gene>
<dbReference type="SUPFAM" id="SSF53850">
    <property type="entry name" value="Periplasmic binding protein-like II"/>
    <property type="match status" value="1"/>
</dbReference>
<dbReference type="PATRIC" id="fig|1231190.3.peg.4720"/>
<dbReference type="PANTHER" id="PTHR42928:SF5">
    <property type="entry name" value="BLR1237 PROTEIN"/>
    <property type="match status" value="1"/>
</dbReference>
<evidence type="ECO:0000313" key="4">
    <source>
        <dbReference type="Proteomes" id="UP000007374"/>
    </source>
</evidence>
<proteinExistence type="inferred from homology"/>
<keyword evidence="2" id="KW-0732">Signal</keyword>
<keyword evidence="4" id="KW-1185">Reference proteome</keyword>
<dbReference type="Gene3D" id="3.40.190.10">
    <property type="entry name" value="Periplasmic binding protein-like II"/>
    <property type="match status" value="1"/>
</dbReference>
<protein>
    <submittedName>
        <fullName evidence="3">Uncharacterized protein</fullName>
    </submittedName>
</protein>
<dbReference type="EMBL" id="AMSI01000027">
    <property type="protein sequence ID" value="EKF40042.1"/>
    <property type="molecule type" value="Genomic_DNA"/>
</dbReference>
<evidence type="ECO:0000313" key="3">
    <source>
        <dbReference type="EMBL" id="EKF40042.1"/>
    </source>
</evidence>
<dbReference type="CDD" id="cd07012">
    <property type="entry name" value="PBP2_Bug_TTT"/>
    <property type="match status" value="1"/>
</dbReference>
<dbReference type="Proteomes" id="UP000007374">
    <property type="component" value="Unassembled WGS sequence"/>
</dbReference>
<accession>K2PG88</accession>
<name>K2PG88_9HYPH</name>
<evidence type="ECO:0000256" key="2">
    <source>
        <dbReference type="SAM" id="SignalP"/>
    </source>
</evidence>
<dbReference type="AlphaFoldDB" id="K2PG88"/>
<reference evidence="3 4" key="1">
    <citation type="journal article" date="2012" name="J. Bacteriol.">
        <title>Genome Sequence of Nitratireductor indicus Type Strain C115.</title>
        <authorList>
            <person name="Lai Q."/>
            <person name="Li G."/>
            <person name="Yu Z."/>
            <person name="Shao Z."/>
        </authorList>
    </citation>
    <scope>NUCLEOTIDE SEQUENCE [LARGE SCALE GENOMIC DNA]</scope>
    <source>
        <strain evidence="3 4">C115</strain>
    </source>
</reference>
<dbReference type="InterPro" id="IPR042100">
    <property type="entry name" value="Bug_dom1"/>
</dbReference>
<dbReference type="InterPro" id="IPR005064">
    <property type="entry name" value="BUG"/>
</dbReference>
<sequence>MLTKRAFLTVAASAMALAMTSAGHAAEDYPKEPIKLIVPYSPGGGTDVTARIVAEGMAKNLAQPIIVENRPGASGTVGTLLAKSAKADGYTLLFGIQATLALNPSLFKSATYAPKDDFAGVALISESPYVITVPGKAGIADYKQFAEAATERMTMANGGSAALLAARLLARDAGLKFSNIPYSGTGAAISDILAGRVNALISSPVSVLPHIESGALKPILVTSTTRYHALPDTPTAEELGFKGFNVVGWYSIVAPKGVPQDRLDMLNEAFRKTIADEAIAKRLMDVGVTPAPGKLTAAETSEYIAREYDLWTKEIADAGIEAQ</sequence>
<dbReference type="STRING" id="721133.SAMN05216176_11914"/>
<comment type="caution">
    <text evidence="3">The sequence shown here is derived from an EMBL/GenBank/DDBJ whole genome shotgun (WGS) entry which is preliminary data.</text>
</comment>
<dbReference type="PANTHER" id="PTHR42928">
    <property type="entry name" value="TRICARBOXYLATE-BINDING PROTEIN"/>
    <property type="match status" value="1"/>
</dbReference>
<dbReference type="Gene3D" id="3.40.190.150">
    <property type="entry name" value="Bordetella uptake gene, domain 1"/>
    <property type="match status" value="1"/>
</dbReference>
<dbReference type="PIRSF" id="PIRSF017082">
    <property type="entry name" value="YflP"/>
    <property type="match status" value="1"/>
</dbReference>
<feature type="chain" id="PRO_5003863019" evidence="2">
    <location>
        <begin position="26"/>
        <end position="323"/>
    </location>
</feature>
<dbReference type="OrthoDB" id="7243230at2"/>
<organism evidence="3 4">
    <name type="scientific">Nitratireductor indicus C115</name>
    <dbReference type="NCBI Taxonomy" id="1231190"/>
    <lineage>
        <taxon>Bacteria</taxon>
        <taxon>Pseudomonadati</taxon>
        <taxon>Pseudomonadota</taxon>
        <taxon>Alphaproteobacteria</taxon>
        <taxon>Hyphomicrobiales</taxon>
        <taxon>Phyllobacteriaceae</taxon>
        <taxon>Nitratireductor</taxon>
    </lineage>
</organism>
<dbReference type="RefSeq" id="WP_009452813.1">
    <property type="nucleotide sequence ID" value="NZ_AMSI01000027.1"/>
</dbReference>
<dbReference type="Pfam" id="PF03401">
    <property type="entry name" value="TctC"/>
    <property type="match status" value="1"/>
</dbReference>
<dbReference type="eggNOG" id="COG3181">
    <property type="taxonomic scope" value="Bacteria"/>
</dbReference>
<feature type="signal peptide" evidence="2">
    <location>
        <begin position="1"/>
        <end position="25"/>
    </location>
</feature>
<evidence type="ECO:0000256" key="1">
    <source>
        <dbReference type="ARBA" id="ARBA00006987"/>
    </source>
</evidence>
<comment type="similarity">
    <text evidence="1">Belongs to the UPF0065 (bug) family.</text>
</comment>